<dbReference type="EMBL" id="CAJVCH010525121">
    <property type="protein sequence ID" value="CAG7822018.1"/>
    <property type="molecule type" value="Genomic_DNA"/>
</dbReference>
<dbReference type="Proteomes" id="UP000708208">
    <property type="component" value="Unassembled WGS sequence"/>
</dbReference>
<name>A0A8J2KYC3_9HEXA</name>
<evidence type="ECO:0000256" key="1">
    <source>
        <dbReference type="SAM" id="Phobius"/>
    </source>
</evidence>
<comment type="caution">
    <text evidence="2">The sequence shown here is derived from an EMBL/GenBank/DDBJ whole genome shotgun (WGS) entry which is preliminary data.</text>
</comment>
<protein>
    <submittedName>
        <fullName evidence="2">Uncharacterized protein</fullName>
    </submittedName>
</protein>
<evidence type="ECO:0000313" key="2">
    <source>
        <dbReference type="EMBL" id="CAG7822018.1"/>
    </source>
</evidence>
<gene>
    <name evidence="2" type="ORF">AFUS01_LOCUS32315</name>
</gene>
<sequence>KLSQSKISCTTLNVTERCEHNPDDGCCSAYMDYYDWEDPGIGKYLVRMIAVGLACLLILAALETRLFSMCKRLIISFINRKKFRADFGCNELLDVDVLSETRRIETSSMMTLNLTDNLIVKYGNILFKRIS</sequence>
<keyword evidence="3" id="KW-1185">Reference proteome</keyword>
<feature type="transmembrane region" description="Helical" evidence="1">
    <location>
        <begin position="44"/>
        <end position="62"/>
    </location>
</feature>
<keyword evidence="1" id="KW-0812">Transmembrane</keyword>
<accession>A0A8J2KYC3</accession>
<organism evidence="2 3">
    <name type="scientific">Allacma fusca</name>
    <dbReference type="NCBI Taxonomy" id="39272"/>
    <lineage>
        <taxon>Eukaryota</taxon>
        <taxon>Metazoa</taxon>
        <taxon>Ecdysozoa</taxon>
        <taxon>Arthropoda</taxon>
        <taxon>Hexapoda</taxon>
        <taxon>Collembola</taxon>
        <taxon>Symphypleona</taxon>
        <taxon>Sminthuridae</taxon>
        <taxon>Allacma</taxon>
    </lineage>
</organism>
<keyword evidence="1" id="KW-0472">Membrane</keyword>
<proteinExistence type="predicted"/>
<keyword evidence="1" id="KW-1133">Transmembrane helix</keyword>
<evidence type="ECO:0000313" key="3">
    <source>
        <dbReference type="Proteomes" id="UP000708208"/>
    </source>
</evidence>
<reference evidence="2" key="1">
    <citation type="submission" date="2021-06" db="EMBL/GenBank/DDBJ databases">
        <authorList>
            <person name="Hodson N. C."/>
            <person name="Mongue J. A."/>
            <person name="Jaron S. K."/>
        </authorList>
    </citation>
    <scope>NUCLEOTIDE SEQUENCE</scope>
</reference>
<feature type="non-terminal residue" evidence="2">
    <location>
        <position position="1"/>
    </location>
</feature>
<dbReference type="AlphaFoldDB" id="A0A8J2KYC3"/>